<dbReference type="RefSeq" id="XP_004184164.1">
    <property type="nucleotide sequence ID" value="XM_004184116.1"/>
</dbReference>
<evidence type="ECO:0000313" key="2">
    <source>
        <dbReference type="EMBL" id="ELP84818.1"/>
    </source>
</evidence>
<dbReference type="GeneID" id="14883835"/>
<dbReference type="KEGG" id="eiv:EIN_283640"/>
<feature type="transmembrane region" description="Helical" evidence="1">
    <location>
        <begin position="49"/>
        <end position="68"/>
    </location>
</feature>
<protein>
    <submittedName>
        <fullName evidence="2">Uncharacterized protein</fullName>
    </submittedName>
</protein>
<reference evidence="2 3" key="1">
    <citation type="submission" date="2012-10" db="EMBL/GenBank/DDBJ databases">
        <authorList>
            <person name="Zafar N."/>
            <person name="Inman J."/>
            <person name="Hall N."/>
            <person name="Lorenzi H."/>
            <person name="Caler E."/>
        </authorList>
    </citation>
    <scope>NUCLEOTIDE SEQUENCE [LARGE SCALE GENOMIC DNA]</scope>
    <source>
        <strain evidence="2 3">IP1</strain>
    </source>
</reference>
<dbReference type="Pfam" id="PF08636">
    <property type="entry name" value="Pkr1"/>
    <property type="match status" value="1"/>
</dbReference>
<sequence length="93" mass="10773">MNFVNNLFEDIINGNVSGSSRLAVHASFIMVLLFEAYFFVMFQFVRIHLGVLFLITIGAYVSIVWVFYQLDNNETLKKNMADSNKIEEQQKTE</sequence>
<name>L7FLS2_ENTIV</name>
<proteinExistence type="predicted"/>
<dbReference type="AlphaFoldDB" id="L7FLS2"/>
<keyword evidence="1" id="KW-1133">Transmembrane helix</keyword>
<dbReference type="OMA" id="VHASFIM"/>
<gene>
    <name evidence="2" type="ORF">EIN_283640</name>
</gene>
<keyword evidence="3" id="KW-1185">Reference proteome</keyword>
<dbReference type="Proteomes" id="UP000014680">
    <property type="component" value="Unassembled WGS sequence"/>
</dbReference>
<dbReference type="GO" id="GO:0070072">
    <property type="term" value="P:vacuolar proton-transporting V-type ATPase complex assembly"/>
    <property type="evidence" value="ECO:0007669"/>
    <property type="project" value="InterPro"/>
</dbReference>
<keyword evidence="1" id="KW-0472">Membrane</keyword>
<dbReference type="OrthoDB" id="30120at2759"/>
<dbReference type="InterPro" id="IPR013945">
    <property type="entry name" value="Pkr1"/>
</dbReference>
<feature type="transmembrane region" description="Helical" evidence="1">
    <location>
        <begin position="22"/>
        <end position="42"/>
    </location>
</feature>
<evidence type="ECO:0000256" key="1">
    <source>
        <dbReference type="SAM" id="Phobius"/>
    </source>
</evidence>
<organism evidence="2 3">
    <name type="scientific">Entamoeba invadens IP1</name>
    <dbReference type="NCBI Taxonomy" id="370355"/>
    <lineage>
        <taxon>Eukaryota</taxon>
        <taxon>Amoebozoa</taxon>
        <taxon>Evosea</taxon>
        <taxon>Archamoebae</taxon>
        <taxon>Mastigamoebida</taxon>
        <taxon>Entamoebidae</taxon>
        <taxon>Entamoeba</taxon>
    </lineage>
</organism>
<dbReference type="VEuPathDB" id="AmoebaDB:EIN_283640"/>
<evidence type="ECO:0000313" key="3">
    <source>
        <dbReference type="Proteomes" id="UP000014680"/>
    </source>
</evidence>
<dbReference type="EMBL" id="KB207106">
    <property type="protein sequence ID" value="ELP84818.1"/>
    <property type="molecule type" value="Genomic_DNA"/>
</dbReference>
<keyword evidence="1" id="KW-0812">Transmembrane</keyword>
<accession>L7FLS2</accession>